<feature type="transmembrane region" description="Helical" evidence="11">
    <location>
        <begin position="414"/>
        <end position="431"/>
    </location>
</feature>
<dbReference type="Pfam" id="PF01497">
    <property type="entry name" value="Peripla_BP_2"/>
    <property type="match status" value="1"/>
</dbReference>
<reference evidence="14" key="1">
    <citation type="journal article" date="2019" name="Microbiol. Resour. Announc.">
        <title>Complete Genome Sequence of Halomonas olivaria, a Moderately Halophilic Bacterium Isolated from Olive Processing Effluents, Obtained by Nanopore Sequencing.</title>
        <authorList>
            <person name="Nagata S."/>
            <person name="Ii K.M."/>
            <person name="Tsukimi T."/>
            <person name="Miura M.C."/>
            <person name="Galipon J."/>
            <person name="Arakawa K."/>
        </authorList>
    </citation>
    <scope>NUCLEOTIDE SEQUENCE [LARGE SCALE GENOMIC DNA]</scope>
    <source>
        <strain evidence="14">TYRC17</strain>
    </source>
</reference>
<evidence type="ECO:0000256" key="10">
    <source>
        <dbReference type="ARBA" id="ARBA00023136"/>
    </source>
</evidence>
<dbReference type="Pfam" id="PF01032">
    <property type="entry name" value="FecCD"/>
    <property type="match status" value="1"/>
</dbReference>
<feature type="transmembrane region" description="Helical" evidence="11">
    <location>
        <begin position="335"/>
        <end position="355"/>
    </location>
</feature>
<dbReference type="CDD" id="cd01146">
    <property type="entry name" value="FhuD"/>
    <property type="match status" value="1"/>
</dbReference>
<comment type="subcellular location">
    <subcellularLocation>
        <location evidence="1">Cell membrane</location>
        <topology evidence="1">Multi-pass membrane protein</topology>
    </subcellularLocation>
</comment>
<dbReference type="SUPFAM" id="SSF81345">
    <property type="entry name" value="ABC transporter involved in vitamin B12 uptake, BtuC"/>
    <property type="match status" value="1"/>
</dbReference>
<keyword evidence="8" id="KW-0732">Signal</keyword>
<evidence type="ECO:0000256" key="1">
    <source>
        <dbReference type="ARBA" id="ARBA00004651"/>
    </source>
</evidence>
<evidence type="ECO:0000259" key="12">
    <source>
        <dbReference type="PROSITE" id="PS50983"/>
    </source>
</evidence>
<dbReference type="InterPro" id="IPR000522">
    <property type="entry name" value="ABC_transptr_permease_BtuC"/>
</dbReference>
<name>A0ABN5X3E2_9GAMM</name>
<evidence type="ECO:0000256" key="3">
    <source>
        <dbReference type="ARBA" id="ARBA00008814"/>
    </source>
</evidence>
<keyword evidence="9 11" id="KW-1133">Transmembrane helix</keyword>
<dbReference type="PANTHER" id="PTHR30532:SF21">
    <property type="entry name" value="SIDEROPHORE-BINDING LIPOPROTEIN YFIY-RELATED"/>
    <property type="match status" value="1"/>
</dbReference>
<keyword evidence="10 11" id="KW-0472">Membrane</keyword>
<evidence type="ECO:0000256" key="7">
    <source>
        <dbReference type="ARBA" id="ARBA00022692"/>
    </source>
</evidence>
<dbReference type="InterPro" id="IPR037294">
    <property type="entry name" value="ABC_BtuC-like"/>
</dbReference>
<dbReference type="InterPro" id="IPR051313">
    <property type="entry name" value="Bact_iron-sidero_bind"/>
</dbReference>
<comment type="similarity">
    <text evidence="3">Belongs to the bacterial solute-binding protein 8 family.</text>
</comment>
<evidence type="ECO:0000256" key="4">
    <source>
        <dbReference type="ARBA" id="ARBA00022448"/>
    </source>
</evidence>
<dbReference type="EMBL" id="AP019416">
    <property type="protein sequence ID" value="BBI52627.1"/>
    <property type="molecule type" value="Genomic_DNA"/>
</dbReference>
<evidence type="ECO:0000313" key="13">
    <source>
        <dbReference type="EMBL" id="BBI52627.1"/>
    </source>
</evidence>
<dbReference type="Gene3D" id="3.40.50.1980">
    <property type="entry name" value="Nitrogenase molybdenum iron protein domain"/>
    <property type="match status" value="2"/>
</dbReference>
<keyword evidence="7 11" id="KW-0812">Transmembrane</keyword>
<dbReference type="PROSITE" id="PS50983">
    <property type="entry name" value="FE_B12_PBP"/>
    <property type="match status" value="1"/>
</dbReference>
<dbReference type="SUPFAM" id="SSF53807">
    <property type="entry name" value="Helical backbone' metal receptor"/>
    <property type="match status" value="1"/>
</dbReference>
<evidence type="ECO:0000256" key="9">
    <source>
        <dbReference type="ARBA" id="ARBA00022989"/>
    </source>
</evidence>
<keyword evidence="6" id="KW-0408">Iron</keyword>
<evidence type="ECO:0000256" key="5">
    <source>
        <dbReference type="ARBA" id="ARBA00022475"/>
    </source>
</evidence>
<proteinExistence type="inferred from homology"/>
<dbReference type="Proteomes" id="UP000289555">
    <property type="component" value="Chromosome"/>
</dbReference>
<feature type="domain" description="Fe/B12 periplasmic-binding" evidence="12">
    <location>
        <begin position="41"/>
        <end position="304"/>
    </location>
</feature>
<keyword evidence="4" id="KW-0813">Transport</keyword>
<evidence type="ECO:0000256" key="8">
    <source>
        <dbReference type="ARBA" id="ARBA00022729"/>
    </source>
</evidence>
<evidence type="ECO:0000313" key="14">
    <source>
        <dbReference type="Proteomes" id="UP000289555"/>
    </source>
</evidence>
<dbReference type="PANTHER" id="PTHR30532">
    <property type="entry name" value="IRON III DICITRATE-BINDING PERIPLASMIC PROTEIN"/>
    <property type="match status" value="1"/>
</dbReference>
<dbReference type="InterPro" id="IPR002491">
    <property type="entry name" value="ABC_transptr_periplasmic_BD"/>
</dbReference>
<evidence type="ECO:0000256" key="6">
    <source>
        <dbReference type="ARBA" id="ARBA00022496"/>
    </source>
</evidence>
<keyword evidence="5" id="KW-1003">Cell membrane</keyword>
<keyword evidence="6" id="KW-0406">Ion transport</keyword>
<sequence>MLKAHTHGKNVLMSVLLITLAALFPTISTGNAPPSLPESPRIVTLYQGATDSAVALGLTPIGVVDSWLEKPMYRYLRNPLEGVEHVGLETQPNLEKIAWLAPDLVIASNFRHGRIAPLLNAIAPTVSAPTVFNFKTTLRMVADATNREAYASQLLQEWEARTADFRQQIATKLGSEWPQKVAVVRFKSDHVRIYTSGFAGSILNELGFAQPDTLQSQSWGMKLSSTENIPVLDADALFILLEPDDPAIADNYRHWASHPLWQQLSAVQSGRVFEVDPVSWMMGGGILAANAMLDDLYSHYKLPQPEPTQHQACLPAPLPSWGADFMLNSVAAKSVGLLLGALLALSAFFASVMLGTTEIALSSLFGSLAHYDPTNIAHIILLTERLPRAVIAALVGASLAIAGALMQTMTRNPLASPGILGINAGAMFLWWSRLRYCRCTRPPTTFGPHCWAHWWRPYW</sequence>
<organism evidence="13 14">
    <name type="scientific">Vreelandella olivaria</name>
    <dbReference type="NCBI Taxonomy" id="390919"/>
    <lineage>
        <taxon>Bacteria</taxon>
        <taxon>Pseudomonadati</taxon>
        <taxon>Pseudomonadota</taxon>
        <taxon>Gammaproteobacteria</taxon>
        <taxon>Oceanospirillales</taxon>
        <taxon>Halomonadaceae</taxon>
        <taxon>Vreelandella</taxon>
    </lineage>
</organism>
<gene>
    <name evidence="13" type="ORF">HORIV_50480</name>
</gene>
<keyword evidence="14" id="KW-1185">Reference proteome</keyword>
<dbReference type="Gene3D" id="1.10.3470.10">
    <property type="entry name" value="ABC transporter involved in vitamin B12 uptake, BtuC"/>
    <property type="match status" value="1"/>
</dbReference>
<accession>A0ABN5X3E2</accession>
<keyword evidence="6" id="KW-0410">Iron transport</keyword>
<protein>
    <recommendedName>
        <fullName evidence="12">Fe/B12 periplasmic-binding domain-containing protein</fullName>
    </recommendedName>
</protein>
<comment type="similarity">
    <text evidence="2">Belongs to the binding-protein-dependent transport system permease family. FecCD subfamily.</text>
</comment>
<evidence type="ECO:0000256" key="2">
    <source>
        <dbReference type="ARBA" id="ARBA00007935"/>
    </source>
</evidence>
<evidence type="ECO:0000256" key="11">
    <source>
        <dbReference type="SAM" id="Phobius"/>
    </source>
</evidence>